<feature type="binding site" description="in other chain" evidence="7">
    <location>
        <begin position="12"/>
        <end position="15"/>
    </location>
    <ligand>
        <name>IMP</name>
        <dbReference type="ChEBI" id="CHEBI:58053"/>
        <note>ligand shared between dimeric partners</note>
    </ligand>
</feature>
<feature type="binding site" evidence="7">
    <location>
        <position position="39"/>
    </location>
    <ligand>
        <name>Mg(2+)</name>
        <dbReference type="ChEBI" id="CHEBI:18420"/>
    </ligand>
</feature>
<accession>A0ABV1HP21</accession>
<evidence type="ECO:0000256" key="4">
    <source>
        <dbReference type="ARBA" id="ARBA00022755"/>
    </source>
</evidence>
<evidence type="ECO:0000313" key="9">
    <source>
        <dbReference type="Proteomes" id="UP001437460"/>
    </source>
</evidence>
<comment type="function">
    <text evidence="7">Plays an important role in the de novo pathway of purine nucleotide biosynthesis. Catalyzes the first committed step in the biosynthesis of AMP from IMP.</text>
</comment>
<feature type="binding site" description="in other chain" evidence="7">
    <location>
        <position position="131"/>
    </location>
    <ligand>
        <name>IMP</name>
        <dbReference type="ChEBI" id="CHEBI:58053"/>
        <note>ligand shared between dimeric partners</note>
    </ligand>
</feature>
<comment type="catalytic activity">
    <reaction evidence="7">
        <text>IMP + L-aspartate + GTP = N(6)-(1,2-dicarboxyethyl)-AMP + GDP + phosphate + 2 H(+)</text>
        <dbReference type="Rhea" id="RHEA:15753"/>
        <dbReference type="ChEBI" id="CHEBI:15378"/>
        <dbReference type="ChEBI" id="CHEBI:29991"/>
        <dbReference type="ChEBI" id="CHEBI:37565"/>
        <dbReference type="ChEBI" id="CHEBI:43474"/>
        <dbReference type="ChEBI" id="CHEBI:57567"/>
        <dbReference type="ChEBI" id="CHEBI:58053"/>
        <dbReference type="ChEBI" id="CHEBI:58189"/>
        <dbReference type="EC" id="6.3.4.4"/>
    </reaction>
</comment>
<dbReference type="EMBL" id="JBBMFJ010000030">
    <property type="protein sequence ID" value="MEQ2564056.1"/>
    <property type="molecule type" value="Genomic_DNA"/>
</dbReference>
<dbReference type="Proteomes" id="UP001437460">
    <property type="component" value="Unassembled WGS sequence"/>
</dbReference>
<feature type="active site" description="Proton donor" evidence="7">
    <location>
        <position position="40"/>
    </location>
</feature>
<dbReference type="EC" id="6.3.4.4" evidence="7"/>
<feature type="binding site" description="in other chain" evidence="7">
    <location>
        <position position="309"/>
    </location>
    <ligand>
        <name>IMP</name>
        <dbReference type="ChEBI" id="CHEBI:58053"/>
        <note>ligand shared between dimeric partners</note>
    </ligand>
</feature>
<dbReference type="InterPro" id="IPR042110">
    <property type="entry name" value="Adenylosuccinate_synth_dom2"/>
</dbReference>
<keyword evidence="4 7" id="KW-0658">Purine biosynthesis</keyword>
<comment type="caution">
    <text evidence="8">The sequence shown here is derived from an EMBL/GenBank/DDBJ whole genome shotgun (WGS) entry which is preliminary data.</text>
</comment>
<keyword evidence="3 7" id="KW-0547">Nucleotide-binding</keyword>
<dbReference type="NCBIfam" id="NF002223">
    <property type="entry name" value="PRK01117.1"/>
    <property type="match status" value="1"/>
</dbReference>
<feature type="binding site" evidence="7">
    <location>
        <begin position="418"/>
        <end position="420"/>
    </location>
    <ligand>
        <name>GTP</name>
        <dbReference type="ChEBI" id="CHEBI:37565"/>
    </ligand>
</feature>
<comment type="pathway">
    <text evidence="7">Purine metabolism; AMP biosynthesis via de novo pathway; AMP from IMP: step 1/2.</text>
</comment>
<gene>
    <name evidence="7" type="primary">purA</name>
    <name evidence="8" type="ORF">WMO41_12940</name>
</gene>
<comment type="subunit">
    <text evidence="7">Homodimer.</text>
</comment>
<comment type="caution">
    <text evidence="7">Lacks conserved residue(s) required for the propagation of feature annotation.</text>
</comment>
<feature type="binding site" evidence="7">
    <location>
        <begin position="39"/>
        <end position="41"/>
    </location>
    <ligand>
        <name>GTP</name>
        <dbReference type="ChEBI" id="CHEBI:37565"/>
    </ligand>
</feature>
<feature type="binding site" evidence="7">
    <location>
        <position position="12"/>
    </location>
    <ligand>
        <name>Mg(2+)</name>
        <dbReference type="ChEBI" id="CHEBI:18420"/>
    </ligand>
</feature>
<dbReference type="Gene3D" id="3.90.170.10">
    <property type="entry name" value="Adenylosuccinate Synthetase, subunit A, domain 3"/>
    <property type="match status" value="1"/>
</dbReference>
<feature type="binding site" evidence="7">
    <location>
        <begin position="305"/>
        <end position="311"/>
    </location>
    <ligand>
        <name>substrate</name>
    </ligand>
</feature>
<comment type="subcellular location">
    <subcellularLocation>
        <location evidence="7">Cytoplasm</location>
    </subcellularLocation>
</comment>
<dbReference type="Gene3D" id="1.10.300.10">
    <property type="entry name" value="Adenylosuccinate Synthetase, subunit A, domain 2"/>
    <property type="match status" value="1"/>
</dbReference>
<comment type="cofactor">
    <cofactor evidence="7">
        <name>Mg(2+)</name>
        <dbReference type="ChEBI" id="CHEBI:18420"/>
    </cofactor>
    <text evidence="7">Binds 1 Mg(2+) ion per subunit.</text>
</comment>
<feature type="active site" description="Proton acceptor" evidence="7">
    <location>
        <position position="12"/>
    </location>
</feature>
<dbReference type="RefSeq" id="WP_349230110.1">
    <property type="nucleotide sequence ID" value="NZ_JBBMFJ010000030.1"/>
</dbReference>
<dbReference type="HAMAP" id="MF_00011">
    <property type="entry name" value="Adenylosucc_synth"/>
    <property type="match status" value="1"/>
</dbReference>
<dbReference type="CDD" id="cd03108">
    <property type="entry name" value="AdSS"/>
    <property type="match status" value="1"/>
</dbReference>
<evidence type="ECO:0000256" key="5">
    <source>
        <dbReference type="ARBA" id="ARBA00022842"/>
    </source>
</evidence>
<dbReference type="Gene3D" id="3.40.440.10">
    <property type="entry name" value="Adenylosuccinate Synthetase, subunit A, domain 1"/>
    <property type="match status" value="1"/>
</dbReference>
<dbReference type="InterPro" id="IPR001114">
    <property type="entry name" value="Adenylosuccinate_synthetase"/>
</dbReference>
<keyword evidence="7" id="KW-0963">Cytoplasm</keyword>
<dbReference type="PANTHER" id="PTHR11846">
    <property type="entry name" value="ADENYLOSUCCINATE SYNTHETASE"/>
    <property type="match status" value="1"/>
</dbReference>
<evidence type="ECO:0000256" key="6">
    <source>
        <dbReference type="ARBA" id="ARBA00023134"/>
    </source>
</evidence>
<reference evidence="8 9" key="1">
    <citation type="submission" date="2024-03" db="EMBL/GenBank/DDBJ databases">
        <title>Human intestinal bacterial collection.</title>
        <authorList>
            <person name="Pauvert C."/>
            <person name="Hitch T.C.A."/>
            <person name="Clavel T."/>
        </authorList>
    </citation>
    <scope>NUCLEOTIDE SEQUENCE [LARGE SCALE GENOMIC DNA]</scope>
    <source>
        <strain evidence="8 9">CLA-AP-H27</strain>
    </source>
</reference>
<keyword evidence="1 7" id="KW-0436">Ligase</keyword>
<feature type="binding site" evidence="7">
    <location>
        <begin position="337"/>
        <end position="339"/>
    </location>
    <ligand>
        <name>GTP</name>
        <dbReference type="ChEBI" id="CHEBI:37565"/>
    </ligand>
</feature>
<dbReference type="InterPro" id="IPR042111">
    <property type="entry name" value="Adenylosuccinate_synth_dom3"/>
</dbReference>
<evidence type="ECO:0000256" key="2">
    <source>
        <dbReference type="ARBA" id="ARBA00022723"/>
    </source>
</evidence>
<dbReference type="InterPro" id="IPR042109">
    <property type="entry name" value="Adenylosuccinate_synth_dom1"/>
</dbReference>
<protein>
    <recommendedName>
        <fullName evidence="7">Adenylosuccinate synthetase</fullName>
        <shortName evidence="7">AMPSase</shortName>
        <shortName evidence="7">AdSS</shortName>
        <ecNumber evidence="7">6.3.4.4</ecNumber>
    </recommendedName>
    <alternativeName>
        <fullName evidence="7">IMP--aspartate ligase</fullName>
    </alternativeName>
</protein>
<organism evidence="8 9">
    <name type="scientific">Ventrimonas faecis</name>
    <dbReference type="NCBI Taxonomy" id="3133170"/>
    <lineage>
        <taxon>Bacteria</taxon>
        <taxon>Bacillati</taxon>
        <taxon>Bacillota</taxon>
        <taxon>Clostridia</taxon>
        <taxon>Lachnospirales</taxon>
        <taxon>Lachnospiraceae</taxon>
        <taxon>Ventrimonas</taxon>
    </lineage>
</organism>
<name>A0ABV1HP21_9FIRM</name>
<keyword evidence="2 7" id="KW-0479">Metal-binding</keyword>
<keyword evidence="5 7" id="KW-0460">Magnesium</keyword>
<feature type="binding site" evidence="7">
    <location>
        <position position="145"/>
    </location>
    <ligand>
        <name>IMP</name>
        <dbReference type="ChEBI" id="CHEBI:58053"/>
        <note>ligand shared between dimeric partners</note>
    </ligand>
</feature>
<feature type="binding site" evidence="7">
    <location>
        <position position="311"/>
    </location>
    <ligand>
        <name>GTP</name>
        <dbReference type="ChEBI" id="CHEBI:37565"/>
    </ligand>
</feature>
<dbReference type="PANTHER" id="PTHR11846:SF0">
    <property type="entry name" value="ADENYLOSUCCINATE SYNTHETASE"/>
    <property type="match status" value="1"/>
</dbReference>
<feature type="binding site" evidence="7">
    <location>
        <begin position="11"/>
        <end position="17"/>
    </location>
    <ligand>
        <name>GTP</name>
        <dbReference type="ChEBI" id="CHEBI:37565"/>
    </ligand>
</feature>
<feature type="binding site" description="in other chain" evidence="7">
    <location>
        <begin position="37"/>
        <end position="40"/>
    </location>
    <ligand>
        <name>IMP</name>
        <dbReference type="ChEBI" id="CHEBI:58053"/>
        <note>ligand shared between dimeric partners</note>
    </ligand>
</feature>
<keyword evidence="6 7" id="KW-0342">GTP-binding</keyword>
<evidence type="ECO:0000256" key="1">
    <source>
        <dbReference type="ARBA" id="ARBA00022598"/>
    </source>
</evidence>
<comment type="similarity">
    <text evidence="7">Belongs to the adenylosuccinate synthetase family.</text>
</comment>
<dbReference type="SMART" id="SM00788">
    <property type="entry name" value="Adenylsucc_synt"/>
    <property type="match status" value="1"/>
</dbReference>
<dbReference type="Pfam" id="PF00709">
    <property type="entry name" value="Adenylsucc_synt"/>
    <property type="match status" value="1"/>
</dbReference>
<keyword evidence="9" id="KW-1185">Reference proteome</keyword>
<evidence type="ECO:0000313" key="8">
    <source>
        <dbReference type="EMBL" id="MEQ2564056.1"/>
    </source>
</evidence>
<dbReference type="SUPFAM" id="SSF52540">
    <property type="entry name" value="P-loop containing nucleoside triphosphate hydrolases"/>
    <property type="match status" value="1"/>
</dbReference>
<dbReference type="InterPro" id="IPR027417">
    <property type="entry name" value="P-loop_NTPase"/>
</dbReference>
<sequence>MLIAVTGMNWGDEGKGRIIDLLAESADAVVRYQGGNNAGHTVVTEQGKFVLNLLPSGILHPNVVCVLGDGMVVDLEHLVSEMEHIREKGIQITPENLKLSAHATISMPWHRIQDELEEDRLAQNGAAFGSTRRGIAYAYSDKYRKKTLRLGDLLHLQEEPVQRRLHTMLEAKNMELSGCYHQEPMSYPALLAWCEDQAKRFSPYICDTGSYLEEMLSEGKQVVLEAQLGAMRDIDYGIFPYTSSSSTIAAYGPIGAGIPERTPDHVVGVLKAYSTCVGAGPFAAEHAMSEAWMETLRQAGGEYGAATGRPRRVGPFDAVASRYGLKCQNADKIALTKLDVLSAMKEIPIITGYQRDGHITESFDPMDNLDSYTPVVEYLPGWQKDISGCRSWEELPDEARSYVEFLEHQLNHEIQFVSVGAKREEYLVKGEWL</sequence>
<proteinExistence type="inferred from homology"/>
<dbReference type="GO" id="GO:0004019">
    <property type="term" value="F:adenylosuccinate synthase activity"/>
    <property type="evidence" value="ECO:0007669"/>
    <property type="project" value="UniProtKB-EC"/>
</dbReference>
<evidence type="ECO:0000256" key="3">
    <source>
        <dbReference type="ARBA" id="ARBA00022741"/>
    </source>
</evidence>
<evidence type="ECO:0000256" key="7">
    <source>
        <dbReference type="HAMAP-Rule" id="MF_00011"/>
    </source>
</evidence>